<accession>A0AAN8WKM0</accession>
<dbReference type="Proteomes" id="UP001381693">
    <property type="component" value="Unassembled WGS sequence"/>
</dbReference>
<dbReference type="EMBL" id="JAXCGZ010017735">
    <property type="protein sequence ID" value="KAK7067771.1"/>
    <property type="molecule type" value="Genomic_DNA"/>
</dbReference>
<organism evidence="1 2">
    <name type="scientific">Halocaridina rubra</name>
    <name type="common">Hawaiian red shrimp</name>
    <dbReference type="NCBI Taxonomy" id="373956"/>
    <lineage>
        <taxon>Eukaryota</taxon>
        <taxon>Metazoa</taxon>
        <taxon>Ecdysozoa</taxon>
        <taxon>Arthropoda</taxon>
        <taxon>Crustacea</taxon>
        <taxon>Multicrustacea</taxon>
        <taxon>Malacostraca</taxon>
        <taxon>Eumalacostraca</taxon>
        <taxon>Eucarida</taxon>
        <taxon>Decapoda</taxon>
        <taxon>Pleocyemata</taxon>
        <taxon>Caridea</taxon>
        <taxon>Atyoidea</taxon>
        <taxon>Atyidae</taxon>
        <taxon>Halocaridina</taxon>
    </lineage>
</organism>
<keyword evidence="2" id="KW-1185">Reference proteome</keyword>
<sequence>MTTRKDEVIEVKAEVEKKKIMNKKTNKFAEDEEIKGNTFKKKKEEEATVKLRVGGAQK</sequence>
<protein>
    <submittedName>
        <fullName evidence="1">Uncharacterized protein</fullName>
    </submittedName>
</protein>
<reference evidence="1 2" key="1">
    <citation type="submission" date="2023-11" db="EMBL/GenBank/DDBJ databases">
        <title>Halocaridina rubra genome assembly.</title>
        <authorList>
            <person name="Smith C."/>
        </authorList>
    </citation>
    <scope>NUCLEOTIDE SEQUENCE [LARGE SCALE GENOMIC DNA]</scope>
    <source>
        <strain evidence="1">EP-1</strain>
        <tissue evidence="1">Whole</tissue>
    </source>
</reference>
<feature type="non-terminal residue" evidence="1">
    <location>
        <position position="58"/>
    </location>
</feature>
<proteinExistence type="predicted"/>
<gene>
    <name evidence="1" type="ORF">SK128_010963</name>
</gene>
<name>A0AAN8WKM0_HALRR</name>
<comment type="caution">
    <text evidence="1">The sequence shown here is derived from an EMBL/GenBank/DDBJ whole genome shotgun (WGS) entry which is preliminary data.</text>
</comment>
<dbReference type="AlphaFoldDB" id="A0AAN8WKM0"/>
<evidence type="ECO:0000313" key="1">
    <source>
        <dbReference type="EMBL" id="KAK7067771.1"/>
    </source>
</evidence>
<evidence type="ECO:0000313" key="2">
    <source>
        <dbReference type="Proteomes" id="UP001381693"/>
    </source>
</evidence>